<comment type="caution">
    <text evidence="2">The sequence shown here is derived from an EMBL/GenBank/DDBJ whole genome shotgun (WGS) entry which is preliminary data.</text>
</comment>
<evidence type="ECO:0000256" key="1">
    <source>
        <dbReference type="SAM" id="MobiDB-lite"/>
    </source>
</evidence>
<reference evidence="2" key="2">
    <citation type="submission" date="2020-09" db="EMBL/GenBank/DDBJ databases">
        <authorList>
            <person name="Sun Q."/>
            <person name="Ohkuma M."/>
        </authorList>
    </citation>
    <scope>NUCLEOTIDE SEQUENCE</scope>
    <source>
        <strain evidence="2">JCM 4125</strain>
    </source>
</reference>
<reference evidence="2" key="1">
    <citation type="journal article" date="2014" name="Int. J. Syst. Evol. Microbiol.">
        <title>Complete genome sequence of Corynebacterium casei LMG S-19264T (=DSM 44701T), isolated from a smear-ripened cheese.</title>
        <authorList>
            <consortium name="US DOE Joint Genome Institute (JGI-PGF)"/>
            <person name="Walter F."/>
            <person name="Albersmeier A."/>
            <person name="Kalinowski J."/>
            <person name="Ruckert C."/>
        </authorList>
    </citation>
    <scope>NUCLEOTIDE SEQUENCE</scope>
    <source>
        <strain evidence="2">JCM 4125</strain>
    </source>
</reference>
<organism evidence="2 3">
    <name type="scientific">Streptomyces phaeofaciens</name>
    <dbReference type="NCBI Taxonomy" id="68254"/>
    <lineage>
        <taxon>Bacteria</taxon>
        <taxon>Bacillati</taxon>
        <taxon>Actinomycetota</taxon>
        <taxon>Actinomycetes</taxon>
        <taxon>Kitasatosporales</taxon>
        <taxon>Streptomycetaceae</taxon>
        <taxon>Streptomyces</taxon>
    </lineage>
</organism>
<sequence>MATLRERKTYRAQVLRVPYEAVEGNRLLGITGAQSDATSTYRNRTWPPPAPTWRAKD</sequence>
<feature type="region of interest" description="Disordered" evidence="1">
    <location>
        <begin position="37"/>
        <end position="57"/>
    </location>
</feature>
<accession>A0A918HR14</accession>
<proteinExistence type="predicted"/>
<dbReference type="Proteomes" id="UP000646776">
    <property type="component" value="Unassembled WGS sequence"/>
</dbReference>
<keyword evidence="3" id="KW-1185">Reference proteome</keyword>
<evidence type="ECO:0000313" key="2">
    <source>
        <dbReference type="EMBL" id="GGT92562.1"/>
    </source>
</evidence>
<dbReference type="EMBL" id="BMSA01000041">
    <property type="protein sequence ID" value="GGT92562.1"/>
    <property type="molecule type" value="Genomic_DNA"/>
</dbReference>
<dbReference type="AlphaFoldDB" id="A0A918HR14"/>
<evidence type="ECO:0000313" key="3">
    <source>
        <dbReference type="Proteomes" id="UP000646776"/>
    </source>
</evidence>
<gene>
    <name evidence="2" type="ORF">GCM10010226_83140</name>
</gene>
<protein>
    <submittedName>
        <fullName evidence="2">Uncharacterized protein</fullName>
    </submittedName>
</protein>
<name>A0A918HR14_9ACTN</name>